<dbReference type="Proteomes" id="UP000824242">
    <property type="component" value="Unassembled WGS sequence"/>
</dbReference>
<feature type="binding site" evidence="10">
    <location>
        <begin position="10"/>
        <end position="12"/>
    </location>
    <ligand>
        <name>UDP-N-acetyl-alpha-D-glucosamine</name>
        <dbReference type="ChEBI" id="CHEBI:57705"/>
    </ligand>
</feature>
<comment type="subcellular location">
    <subcellularLocation>
        <location evidence="10">Cell membrane</location>
        <topology evidence="10">Peripheral membrane protein</topology>
        <orientation evidence="10">Cytoplasmic side</orientation>
    </subcellularLocation>
</comment>
<keyword evidence="5 10" id="KW-0133">Cell shape</keyword>
<comment type="caution">
    <text evidence="10">Lacks conserved residue(s) required for the propagation of feature annotation.</text>
</comment>
<evidence type="ECO:0000259" key="11">
    <source>
        <dbReference type="Pfam" id="PF03033"/>
    </source>
</evidence>
<reference evidence="13" key="1">
    <citation type="submission" date="2020-10" db="EMBL/GenBank/DDBJ databases">
        <authorList>
            <person name="Gilroy R."/>
        </authorList>
    </citation>
    <scope>NUCLEOTIDE SEQUENCE</scope>
    <source>
        <strain evidence="13">ChiSxjej1B13-7958</strain>
    </source>
</reference>
<dbReference type="CDD" id="cd03785">
    <property type="entry name" value="GT28_MurG"/>
    <property type="match status" value="1"/>
</dbReference>
<evidence type="ECO:0000256" key="6">
    <source>
        <dbReference type="ARBA" id="ARBA00022984"/>
    </source>
</evidence>
<dbReference type="InterPro" id="IPR007235">
    <property type="entry name" value="Glyco_trans_28_C"/>
</dbReference>
<keyword evidence="4 10" id="KW-0808">Transferase</keyword>
<accession>A0A9D1AL34</accession>
<dbReference type="GO" id="GO:0051301">
    <property type="term" value="P:cell division"/>
    <property type="evidence" value="ECO:0007669"/>
    <property type="project" value="UniProtKB-KW"/>
</dbReference>
<protein>
    <recommendedName>
        <fullName evidence="10">UDP-N-acetylglucosamine--N-acetylmuramyl-(pentapeptide) pyrophosphoryl-undecaprenol N-acetylglucosamine transferase</fullName>
        <ecNumber evidence="10">2.4.1.227</ecNumber>
    </recommendedName>
    <alternativeName>
        <fullName evidence="10">Undecaprenyl-PP-MurNAc-pentapeptide-UDPGlcNAc GlcNAc transferase</fullName>
    </alternativeName>
</protein>
<dbReference type="InterPro" id="IPR006009">
    <property type="entry name" value="GlcNAc_MurG"/>
</dbReference>
<dbReference type="NCBIfam" id="TIGR01133">
    <property type="entry name" value="murG"/>
    <property type="match status" value="1"/>
</dbReference>
<evidence type="ECO:0000256" key="10">
    <source>
        <dbReference type="HAMAP-Rule" id="MF_00033"/>
    </source>
</evidence>
<dbReference type="Gene3D" id="3.40.50.2000">
    <property type="entry name" value="Glycogen Phosphorylase B"/>
    <property type="match status" value="2"/>
</dbReference>
<organism evidence="13 14">
    <name type="scientific">Candidatus Caccousia avicola</name>
    <dbReference type="NCBI Taxonomy" id="2840721"/>
    <lineage>
        <taxon>Bacteria</taxon>
        <taxon>Bacillati</taxon>
        <taxon>Bacillota</taxon>
        <taxon>Clostridia</taxon>
        <taxon>Eubacteriales</taxon>
        <taxon>Oscillospiraceae</taxon>
        <taxon>Oscillospiraceae incertae sedis</taxon>
        <taxon>Candidatus Caccousia</taxon>
    </lineage>
</organism>
<evidence type="ECO:0000259" key="12">
    <source>
        <dbReference type="Pfam" id="PF04101"/>
    </source>
</evidence>
<dbReference type="EC" id="2.4.1.227" evidence="10"/>
<feature type="binding site" evidence="10">
    <location>
        <position position="128"/>
    </location>
    <ligand>
        <name>UDP-N-acetyl-alpha-D-glucosamine</name>
        <dbReference type="ChEBI" id="CHEBI:57705"/>
    </ligand>
</feature>
<evidence type="ECO:0000256" key="9">
    <source>
        <dbReference type="ARBA" id="ARBA00023316"/>
    </source>
</evidence>
<evidence type="ECO:0000256" key="1">
    <source>
        <dbReference type="ARBA" id="ARBA00022475"/>
    </source>
</evidence>
<dbReference type="PANTHER" id="PTHR21015">
    <property type="entry name" value="UDP-N-ACETYLGLUCOSAMINE--N-ACETYLMURAMYL-(PENTAPEPTIDE) PYROPHOSPHORYL-UNDECAPRENOL N-ACETYLGLUCOSAMINE TRANSFERASE 1"/>
    <property type="match status" value="1"/>
</dbReference>
<dbReference type="GO" id="GO:0008360">
    <property type="term" value="P:regulation of cell shape"/>
    <property type="evidence" value="ECO:0007669"/>
    <property type="project" value="UniProtKB-KW"/>
</dbReference>
<dbReference type="PANTHER" id="PTHR21015:SF22">
    <property type="entry name" value="GLYCOSYLTRANSFERASE"/>
    <property type="match status" value="1"/>
</dbReference>
<feature type="binding site" evidence="10">
    <location>
        <position position="303"/>
    </location>
    <ligand>
        <name>UDP-N-acetyl-alpha-D-glucosamine</name>
        <dbReference type="ChEBI" id="CHEBI:57705"/>
    </ligand>
</feature>
<dbReference type="EMBL" id="DVGZ01000004">
    <property type="protein sequence ID" value="HIR46117.1"/>
    <property type="molecule type" value="Genomic_DNA"/>
</dbReference>
<comment type="similarity">
    <text evidence="10">Belongs to the glycosyltransferase 28 family. MurG subfamily.</text>
</comment>
<evidence type="ECO:0000313" key="13">
    <source>
        <dbReference type="EMBL" id="HIR46117.1"/>
    </source>
</evidence>
<sequence length="375" mass="40840">MRILFAGGGTAGHINPALAIAGTVREREPDAAILYVGAKGGMEERLVPKAGFDFKSVTISGFQRKPSWANLKKNVKTVVHLFTSTEEAKRIIKEFQPDVCVGTGGYVSGPVIREAMRLGIPSLIHEQNAFPGVTNKALSKKAAYTMLAVQDAKKYLPSTARCVLTGNPVRPAVIRAEREASRKKLGLDERPLILSFGGSLGARRVNEAVADLLAWSAKEGRFQHIHAYGQWGRWFPDLLKDKGIDLAAHPEMDIREYIDNMPDCLAAADLVICRAGAITLSELQVQGKASILIPSPNVAENHQYHNAMALVNRNAAAILEEKDLTGETLCKLTEDLFHDPETIPTLSANAKKMAITDANERIYKLICEVLGRAPA</sequence>
<dbReference type="Pfam" id="PF04101">
    <property type="entry name" value="Glyco_tran_28_C"/>
    <property type="match status" value="1"/>
</dbReference>
<evidence type="ECO:0000256" key="4">
    <source>
        <dbReference type="ARBA" id="ARBA00022679"/>
    </source>
</evidence>
<dbReference type="GO" id="GO:0071555">
    <property type="term" value="P:cell wall organization"/>
    <property type="evidence" value="ECO:0007669"/>
    <property type="project" value="UniProtKB-KW"/>
</dbReference>
<comment type="catalytic activity">
    <reaction evidence="10">
        <text>di-trans,octa-cis-undecaprenyl diphospho-N-acetyl-alpha-D-muramoyl-L-alanyl-D-glutamyl-meso-2,6-diaminopimeloyl-D-alanyl-D-alanine + UDP-N-acetyl-alpha-D-glucosamine = di-trans,octa-cis-undecaprenyl diphospho-[N-acetyl-alpha-D-glucosaminyl-(1-&gt;4)]-N-acetyl-alpha-D-muramoyl-L-alanyl-D-glutamyl-meso-2,6-diaminopimeloyl-D-alanyl-D-alanine + UDP + H(+)</text>
        <dbReference type="Rhea" id="RHEA:31227"/>
        <dbReference type="ChEBI" id="CHEBI:15378"/>
        <dbReference type="ChEBI" id="CHEBI:57705"/>
        <dbReference type="ChEBI" id="CHEBI:58223"/>
        <dbReference type="ChEBI" id="CHEBI:61387"/>
        <dbReference type="ChEBI" id="CHEBI:61388"/>
        <dbReference type="EC" id="2.4.1.227"/>
    </reaction>
</comment>
<dbReference type="GO" id="GO:0005975">
    <property type="term" value="P:carbohydrate metabolic process"/>
    <property type="evidence" value="ECO:0007669"/>
    <property type="project" value="InterPro"/>
</dbReference>
<evidence type="ECO:0000256" key="8">
    <source>
        <dbReference type="ARBA" id="ARBA00023306"/>
    </source>
</evidence>
<feature type="binding site" evidence="10">
    <location>
        <position position="258"/>
    </location>
    <ligand>
        <name>UDP-N-acetyl-alpha-D-glucosamine</name>
        <dbReference type="ChEBI" id="CHEBI:57705"/>
    </ligand>
</feature>
<feature type="binding site" evidence="10">
    <location>
        <position position="170"/>
    </location>
    <ligand>
        <name>UDP-N-acetyl-alpha-D-glucosamine</name>
        <dbReference type="ChEBI" id="CHEBI:57705"/>
    </ligand>
</feature>
<feature type="binding site" evidence="10">
    <location>
        <position position="199"/>
    </location>
    <ligand>
        <name>UDP-N-acetyl-alpha-D-glucosamine</name>
        <dbReference type="ChEBI" id="CHEBI:57705"/>
    </ligand>
</feature>
<comment type="caution">
    <text evidence="13">The sequence shown here is derived from an EMBL/GenBank/DDBJ whole genome shotgun (WGS) entry which is preliminary data.</text>
</comment>
<dbReference type="GO" id="GO:0050511">
    <property type="term" value="F:undecaprenyldiphospho-muramoylpentapeptide beta-N-acetylglucosaminyltransferase activity"/>
    <property type="evidence" value="ECO:0007669"/>
    <property type="project" value="UniProtKB-UniRule"/>
</dbReference>
<keyword evidence="2 10" id="KW-0132">Cell division</keyword>
<gene>
    <name evidence="10 13" type="primary">murG</name>
    <name evidence="13" type="ORF">IAB89_00435</name>
</gene>
<keyword evidence="1 10" id="KW-1003">Cell membrane</keyword>
<dbReference type="Pfam" id="PF03033">
    <property type="entry name" value="Glyco_transf_28"/>
    <property type="match status" value="1"/>
</dbReference>
<dbReference type="HAMAP" id="MF_00033">
    <property type="entry name" value="MurG"/>
    <property type="match status" value="1"/>
</dbReference>
<dbReference type="SUPFAM" id="SSF53756">
    <property type="entry name" value="UDP-Glycosyltransferase/glycogen phosphorylase"/>
    <property type="match status" value="1"/>
</dbReference>
<dbReference type="GO" id="GO:0009252">
    <property type="term" value="P:peptidoglycan biosynthetic process"/>
    <property type="evidence" value="ECO:0007669"/>
    <property type="project" value="UniProtKB-UniRule"/>
</dbReference>
<keyword evidence="7 10" id="KW-0472">Membrane</keyword>
<evidence type="ECO:0000256" key="3">
    <source>
        <dbReference type="ARBA" id="ARBA00022676"/>
    </source>
</evidence>
<feature type="domain" description="Glycosyl transferase family 28 C-terminal" evidence="12">
    <location>
        <begin position="193"/>
        <end position="361"/>
    </location>
</feature>
<dbReference type="AlphaFoldDB" id="A0A9D1AL34"/>
<evidence type="ECO:0000256" key="5">
    <source>
        <dbReference type="ARBA" id="ARBA00022960"/>
    </source>
</evidence>
<evidence type="ECO:0000256" key="2">
    <source>
        <dbReference type="ARBA" id="ARBA00022618"/>
    </source>
</evidence>
<dbReference type="GO" id="GO:0005886">
    <property type="term" value="C:plasma membrane"/>
    <property type="evidence" value="ECO:0007669"/>
    <property type="project" value="UniProtKB-SubCell"/>
</dbReference>
<keyword evidence="8 10" id="KW-0131">Cell cycle</keyword>
<proteinExistence type="inferred from homology"/>
<comment type="function">
    <text evidence="10">Cell wall formation. Catalyzes the transfer of a GlcNAc subunit on undecaprenyl-pyrophosphoryl-MurNAc-pentapeptide (lipid intermediate I) to form undecaprenyl-pyrophosphoryl-MurNAc-(pentapeptide)GlcNAc (lipid intermediate II).</text>
</comment>
<keyword evidence="6 10" id="KW-0573">Peptidoglycan synthesis</keyword>
<keyword evidence="3 10" id="KW-0328">Glycosyltransferase</keyword>
<name>A0A9D1AL34_9FIRM</name>
<comment type="pathway">
    <text evidence="10">Cell wall biogenesis; peptidoglycan biosynthesis.</text>
</comment>
<feature type="domain" description="Glycosyltransferase family 28 N-terminal" evidence="11">
    <location>
        <begin position="3"/>
        <end position="143"/>
    </location>
</feature>
<evidence type="ECO:0000313" key="14">
    <source>
        <dbReference type="Proteomes" id="UP000824242"/>
    </source>
</evidence>
<reference evidence="13" key="2">
    <citation type="journal article" date="2021" name="PeerJ">
        <title>Extensive microbial diversity within the chicken gut microbiome revealed by metagenomics and culture.</title>
        <authorList>
            <person name="Gilroy R."/>
            <person name="Ravi A."/>
            <person name="Getino M."/>
            <person name="Pursley I."/>
            <person name="Horton D.L."/>
            <person name="Alikhan N.F."/>
            <person name="Baker D."/>
            <person name="Gharbi K."/>
            <person name="Hall N."/>
            <person name="Watson M."/>
            <person name="Adriaenssens E.M."/>
            <person name="Foster-Nyarko E."/>
            <person name="Jarju S."/>
            <person name="Secka A."/>
            <person name="Antonio M."/>
            <person name="Oren A."/>
            <person name="Chaudhuri R.R."/>
            <person name="La Ragione R."/>
            <person name="Hildebrand F."/>
            <person name="Pallen M.J."/>
        </authorList>
    </citation>
    <scope>NUCLEOTIDE SEQUENCE</scope>
    <source>
        <strain evidence="13">ChiSxjej1B13-7958</strain>
    </source>
</reference>
<dbReference type="InterPro" id="IPR004276">
    <property type="entry name" value="GlycoTrans_28_N"/>
</dbReference>
<evidence type="ECO:0000256" key="7">
    <source>
        <dbReference type="ARBA" id="ARBA00023136"/>
    </source>
</evidence>
<keyword evidence="9 10" id="KW-0961">Cell wall biogenesis/degradation</keyword>